<dbReference type="InterPro" id="IPR036719">
    <property type="entry name" value="Neuro-gated_channel_TM_sf"/>
</dbReference>
<dbReference type="Pfam" id="PF02931">
    <property type="entry name" value="Neur_chan_LBD"/>
    <property type="match status" value="1"/>
</dbReference>
<dbReference type="PROSITE" id="PS00236">
    <property type="entry name" value="NEUROTR_ION_CHANNEL"/>
    <property type="match status" value="1"/>
</dbReference>
<feature type="domain" description="Neurotransmitter-gated ion-channel transmembrane" evidence="7">
    <location>
        <begin position="253"/>
        <end position="496"/>
    </location>
</feature>
<dbReference type="InterPro" id="IPR006201">
    <property type="entry name" value="Neur_channel"/>
</dbReference>
<comment type="subcellular location">
    <subcellularLocation>
        <location evidence="1">Membrane</location>
        <topology evidence="1">Multi-pass membrane protein</topology>
    </subcellularLocation>
</comment>
<dbReference type="SUPFAM" id="SSF90112">
    <property type="entry name" value="Neurotransmitter-gated ion-channel transmembrane pore"/>
    <property type="match status" value="1"/>
</dbReference>
<dbReference type="Proteomes" id="UP001652625">
    <property type="component" value="Chromosome 13"/>
</dbReference>
<feature type="transmembrane region" description="Helical" evidence="5">
    <location>
        <begin position="247"/>
        <end position="266"/>
    </location>
</feature>
<evidence type="ECO:0000313" key="9">
    <source>
        <dbReference type="RefSeq" id="XP_065673010.1"/>
    </source>
</evidence>
<name>A0ABM4DF23_HYDVU</name>
<dbReference type="Pfam" id="PF02932">
    <property type="entry name" value="Neur_chan_memb"/>
    <property type="match status" value="1"/>
</dbReference>
<organism evidence="8 9">
    <name type="scientific">Hydra vulgaris</name>
    <name type="common">Hydra</name>
    <name type="synonym">Hydra attenuata</name>
    <dbReference type="NCBI Taxonomy" id="6087"/>
    <lineage>
        <taxon>Eukaryota</taxon>
        <taxon>Metazoa</taxon>
        <taxon>Cnidaria</taxon>
        <taxon>Hydrozoa</taxon>
        <taxon>Hydroidolina</taxon>
        <taxon>Anthoathecata</taxon>
        <taxon>Aplanulata</taxon>
        <taxon>Hydridae</taxon>
        <taxon>Hydra</taxon>
    </lineage>
</organism>
<evidence type="ECO:0000259" key="7">
    <source>
        <dbReference type="Pfam" id="PF02932"/>
    </source>
</evidence>
<keyword evidence="4 5" id="KW-0472">Membrane</keyword>
<dbReference type="PANTHER" id="PTHR18945">
    <property type="entry name" value="NEUROTRANSMITTER GATED ION CHANNEL"/>
    <property type="match status" value="1"/>
</dbReference>
<dbReference type="InterPro" id="IPR036734">
    <property type="entry name" value="Neur_chan_lig-bd_sf"/>
</dbReference>
<dbReference type="InterPro" id="IPR018000">
    <property type="entry name" value="Neurotransmitter_ion_chnl_CS"/>
</dbReference>
<evidence type="ECO:0000256" key="5">
    <source>
        <dbReference type="RuleBase" id="RU000687"/>
    </source>
</evidence>
<dbReference type="Gene3D" id="2.70.170.10">
    <property type="entry name" value="Neurotransmitter-gated ion-channel ligand-binding domain"/>
    <property type="match status" value="1"/>
</dbReference>
<protein>
    <submittedName>
        <fullName evidence="9">Neuronal acetylcholine receptor subunit alpha-10 isoform X4</fullName>
    </submittedName>
</protein>
<proteinExistence type="inferred from homology"/>
<dbReference type="RefSeq" id="XP_065673010.1">
    <property type="nucleotide sequence ID" value="XM_065816938.1"/>
</dbReference>
<gene>
    <name evidence="9" type="primary">LOC100207144</name>
</gene>
<dbReference type="InterPro" id="IPR006202">
    <property type="entry name" value="Neur_chan_lig-bd"/>
</dbReference>
<dbReference type="InterPro" id="IPR038050">
    <property type="entry name" value="Neuro_actylchol_rec"/>
</dbReference>
<evidence type="ECO:0000256" key="3">
    <source>
        <dbReference type="ARBA" id="ARBA00022989"/>
    </source>
</evidence>
<evidence type="ECO:0000313" key="8">
    <source>
        <dbReference type="Proteomes" id="UP001652625"/>
    </source>
</evidence>
<keyword evidence="3 5" id="KW-1133">Transmembrane helix</keyword>
<comment type="similarity">
    <text evidence="5">Belongs to the ligand-gated ion channel (TC 1.A.9) family.</text>
</comment>
<evidence type="ECO:0000256" key="4">
    <source>
        <dbReference type="ARBA" id="ARBA00023136"/>
    </source>
</evidence>
<feature type="transmembrane region" description="Helical" evidence="5">
    <location>
        <begin position="12"/>
        <end position="31"/>
    </location>
</feature>
<evidence type="ECO:0000259" key="6">
    <source>
        <dbReference type="Pfam" id="PF02931"/>
    </source>
</evidence>
<keyword evidence="8" id="KW-1185">Reference proteome</keyword>
<dbReference type="Gene3D" id="1.20.58.390">
    <property type="entry name" value="Neurotransmitter-gated ion-channel transmembrane domain"/>
    <property type="match status" value="1"/>
</dbReference>
<dbReference type="InterPro" id="IPR006029">
    <property type="entry name" value="Neurotrans-gated_channel_TM"/>
</dbReference>
<dbReference type="GeneID" id="100207144"/>
<keyword evidence="5" id="KW-0407">Ion channel</keyword>
<dbReference type="PRINTS" id="PR00252">
    <property type="entry name" value="NRIONCHANNEL"/>
</dbReference>
<feature type="transmembrane region" description="Helical" evidence="5">
    <location>
        <begin position="278"/>
        <end position="299"/>
    </location>
</feature>
<sequence length="508" mass="58391">MLIFINFCSGAYNHLCEVVFVSFFVFVVVFCHKNEEKLHQDLFANYNPAVRPVVNDNDTVNVTFGLMLCQLVDVQERNQLLVISTVINQKWKNPYLTWDPEKYSNITEIRVDPGKVWKPDIVLYNNVAEDRLFAENFGTLKSRVIVDNTGYTTWLTPLILSSNCDMNLKYFPFDTQKCPLKFGSWTHNKHRLNIINDRDSAILDKFANHTEWYLVSAKAIRREEIYICCPEVYPDVTYTIELRRRSLFYVCNLIFPLIIISLLPILSFVLPSDSGERISLVIALLLSLTVYSMIVSSIIPDTSDSVPLVSIFYLSVFFEIIVMIVILCYIMTLHHKAACDPPMPYWMRRYILNWLANLLKIHKNNRDSLLPNGDNSKSSNQLVKDYNSSIYQSNCTLTSCSKQEDFCFEKIESRNEIKTRDGSVGSDGSDGSVSKKTSQEEIYLNVVNTLAKMDCFTEEIHRNELKVKLINEWKIVAITLDKCAFFGFAVLYVLTIVGCFSLSPGYKS</sequence>
<dbReference type="SUPFAM" id="SSF63712">
    <property type="entry name" value="Nicotinic receptor ligand binding domain-like"/>
    <property type="match status" value="1"/>
</dbReference>
<keyword evidence="2 5" id="KW-0812">Transmembrane</keyword>
<keyword evidence="5" id="KW-0813">Transport</keyword>
<feature type="domain" description="Neurotransmitter-gated ion-channel ligand-binding" evidence="6">
    <location>
        <begin position="35"/>
        <end position="245"/>
    </location>
</feature>
<keyword evidence="5" id="KW-0406">Ion transport</keyword>
<keyword evidence="9" id="KW-0675">Receptor</keyword>
<evidence type="ECO:0000256" key="1">
    <source>
        <dbReference type="ARBA" id="ARBA00004141"/>
    </source>
</evidence>
<evidence type="ECO:0000256" key="2">
    <source>
        <dbReference type="ARBA" id="ARBA00022692"/>
    </source>
</evidence>
<reference evidence="9" key="1">
    <citation type="submission" date="2025-08" db="UniProtKB">
        <authorList>
            <consortium name="RefSeq"/>
        </authorList>
    </citation>
    <scope>IDENTIFICATION</scope>
</reference>
<accession>A0ABM4DF23</accession>
<dbReference type="CDD" id="cd19051">
    <property type="entry name" value="LGIC_TM_cation"/>
    <property type="match status" value="1"/>
</dbReference>
<feature type="transmembrane region" description="Helical" evidence="5">
    <location>
        <begin position="484"/>
        <end position="503"/>
    </location>
</feature>
<dbReference type="CDD" id="cd18997">
    <property type="entry name" value="LGIC_ECD_nAChR"/>
    <property type="match status" value="1"/>
</dbReference>
<feature type="transmembrane region" description="Helical" evidence="5">
    <location>
        <begin position="311"/>
        <end position="332"/>
    </location>
</feature>